<dbReference type="EMBL" id="CAJOBI010004786">
    <property type="protein sequence ID" value="CAF4012896.1"/>
    <property type="molecule type" value="Genomic_DNA"/>
</dbReference>
<dbReference type="EMBL" id="CAJNOW010002556">
    <property type="protein sequence ID" value="CAF1356865.1"/>
    <property type="molecule type" value="Genomic_DNA"/>
</dbReference>
<dbReference type="EMBL" id="CAJOBH010002345">
    <property type="protein sequence ID" value="CAF3901900.1"/>
    <property type="molecule type" value="Genomic_DNA"/>
</dbReference>
<evidence type="ECO:0000313" key="2">
    <source>
        <dbReference type="EMBL" id="CAF1356865.1"/>
    </source>
</evidence>
<dbReference type="EMBL" id="CAJNRG010011052">
    <property type="protein sequence ID" value="CAF2128519.1"/>
    <property type="molecule type" value="Genomic_DNA"/>
</dbReference>
<evidence type="ECO:0000313" key="4">
    <source>
        <dbReference type="EMBL" id="CAF2128519.1"/>
    </source>
</evidence>
<dbReference type="Proteomes" id="UP000663855">
    <property type="component" value="Unassembled WGS sequence"/>
</dbReference>
<dbReference type="Proteomes" id="UP000663824">
    <property type="component" value="Unassembled WGS sequence"/>
</dbReference>
<dbReference type="Proteomes" id="UP000663866">
    <property type="component" value="Unassembled WGS sequence"/>
</dbReference>
<keyword evidence="13" id="KW-1185">Reference proteome</keyword>
<dbReference type="AlphaFoldDB" id="A0A816YE52"/>
<dbReference type="Gene3D" id="1.10.490.10">
    <property type="entry name" value="Globins"/>
    <property type="match status" value="1"/>
</dbReference>
<dbReference type="InterPro" id="IPR044398">
    <property type="entry name" value="Globin-sensor_dom"/>
</dbReference>
<evidence type="ECO:0000313" key="3">
    <source>
        <dbReference type="EMBL" id="CAF1598512.1"/>
    </source>
</evidence>
<dbReference type="InterPro" id="IPR012292">
    <property type="entry name" value="Globin/Proto"/>
</dbReference>
<evidence type="ECO:0000313" key="12">
    <source>
        <dbReference type="Proteomes" id="UP000663856"/>
    </source>
</evidence>
<dbReference type="GO" id="GO:0020037">
    <property type="term" value="F:heme binding"/>
    <property type="evidence" value="ECO:0007669"/>
    <property type="project" value="InterPro"/>
</dbReference>
<dbReference type="Proteomes" id="UP000681967">
    <property type="component" value="Unassembled WGS sequence"/>
</dbReference>
<evidence type="ECO:0000313" key="7">
    <source>
        <dbReference type="EMBL" id="CAF3901900.1"/>
    </source>
</evidence>
<accession>A0A816YE52</accession>
<evidence type="ECO:0000313" key="6">
    <source>
        <dbReference type="EMBL" id="CAF2157593.1"/>
    </source>
</evidence>
<dbReference type="Proteomes" id="UP000663842">
    <property type="component" value="Unassembled WGS sequence"/>
</dbReference>
<evidence type="ECO:0000313" key="13">
    <source>
        <dbReference type="Proteomes" id="UP000663866"/>
    </source>
</evidence>
<reference evidence="6" key="1">
    <citation type="submission" date="2021-02" db="EMBL/GenBank/DDBJ databases">
        <authorList>
            <person name="Nowell W R."/>
        </authorList>
    </citation>
    <scope>NUCLEOTIDE SEQUENCE</scope>
</reference>
<evidence type="ECO:0000313" key="11">
    <source>
        <dbReference type="EMBL" id="CAF4101284.1"/>
    </source>
</evidence>
<dbReference type="EMBL" id="CAJOBF010003635">
    <property type="protein sequence ID" value="CAF4101284.1"/>
    <property type="molecule type" value="Genomic_DNA"/>
</dbReference>
<proteinExistence type="predicted"/>
<evidence type="ECO:0000259" key="1">
    <source>
        <dbReference type="Pfam" id="PF11563"/>
    </source>
</evidence>
<evidence type="ECO:0000313" key="8">
    <source>
        <dbReference type="EMBL" id="CAF4004498.1"/>
    </source>
</evidence>
<dbReference type="EMBL" id="CAJNOV010017007">
    <property type="protein sequence ID" value="CAF1598512.1"/>
    <property type="molecule type" value="Genomic_DNA"/>
</dbReference>
<evidence type="ECO:0000313" key="9">
    <source>
        <dbReference type="EMBL" id="CAF4012896.1"/>
    </source>
</evidence>
<dbReference type="Proteomes" id="UP000663834">
    <property type="component" value="Unassembled WGS sequence"/>
</dbReference>
<gene>
    <name evidence="7" type="ORF">BYL167_LOCUS8510</name>
    <name evidence="3" type="ORF">CJN711_LOCUS34860</name>
    <name evidence="8" type="ORF">GIL414_LOCUS11952</name>
    <name evidence="2" type="ORF">KQP761_LOCUS7529</name>
    <name evidence="5" type="ORF">MBJ925_LOCUS30205</name>
    <name evidence="10" type="ORF">OVN521_LOCUS19787</name>
    <name evidence="9" type="ORF">SMN809_LOCUS12572</name>
    <name evidence="11" type="ORF">UXM345_LOCUS22254</name>
    <name evidence="6" type="ORF">WKI299_LOCUS31703</name>
    <name evidence="4" type="ORF">XDN619_LOCUS24257</name>
</gene>
<dbReference type="EMBL" id="CAJNRE010016310">
    <property type="protein sequence ID" value="CAF2145310.1"/>
    <property type="molecule type" value="Genomic_DNA"/>
</dbReference>
<dbReference type="Proteomes" id="UP000676336">
    <property type="component" value="Unassembled WGS sequence"/>
</dbReference>
<dbReference type="GO" id="GO:0019825">
    <property type="term" value="F:oxygen binding"/>
    <property type="evidence" value="ECO:0007669"/>
    <property type="project" value="InterPro"/>
</dbReference>
<dbReference type="EMBL" id="CAJOBJ010004563">
    <property type="protein sequence ID" value="CAF4004498.1"/>
    <property type="molecule type" value="Genomic_DNA"/>
</dbReference>
<evidence type="ECO:0000313" key="10">
    <source>
        <dbReference type="EMBL" id="CAF4081267.1"/>
    </source>
</evidence>
<dbReference type="PANTHER" id="PTHR42071">
    <property type="entry name" value="PROTOGLOBIN DOMAIN-CONTAINING PROTEIN"/>
    <property type="match status" value="1"/>
</dbReference>
<dbReference type="EMBL" id="CAJNRF010014494">
    <property type="protein sequence ID" value="CAF2157593.1"/>
    <property type="molecule type" value="Genomic_DNA"/>
</dbReference>
<sequence length="199" mass="23652">MANHIEKRLLNTNVRYRFDYIAKFLNFTVDDIAVLNNFAKIAHPHIQTLVEVIYHKLFEYDITKEYFIKQNFVFKGVKTTDNNQLTLQSEQMLFRIDSIRKYLYRILRQHIWNDAFLQYLSTIGKMHTNLAGAHSIDIDYIHINAMLGYLQHTFIEIILSSEELDDAMKKTTLLALNKLFWIQNDFFSMHYIVTPHDGN</sequence>
<dbReference type="Pfam" id="PF11563">
    <property type="entry name" value="Protoglobin"/>
    <property type="match status" value="1"/>
</dbReference>
<evidence type="ECO:0000313" key="5">
    <source>
        <dbReference type="EMBL" id="CAF2145310.1"/>
    </source>
</evidence>
<dbReference type="Proteomes" id="UP000681720">
    <property type="component" value="Unassembled WGS sequence"/>
</dbReference>
<dbReference type="Proteomes" id="UP000663856">
    <property type="component" value="Unassembled WGS sequence"/>
</dbReference>
<comment type="caution">
    <text evidence="6">The sequence shown here is derived from an EMBL/GenBank/DDBJ whole genome shotgun (WGS) entry which is preliminary data.</text>
</comment>
<feature type="domain" description="Globin-sensor" evidence="1">
    <location>
        <begin position="16"/>
        <end position="192"/>
    </location>
</feature>
<dbReference type="OrthoDB" id="10027058at2759"/>
<dbReference type="Proteomes" id="UP000663887">
    <property type="component" value="Unassembled WGS sequence"/>
</dbReference>
<organism evidence="6 12">
    <name type="scientific">Rotaria magnacalcarata</name>
    <dbReference type="NCBI Taxonomy" id="392030"/>
    <lineage>
        <taxon>Eukaryota</taxon>
        <taxon>Metazoa</taxon>
        <taxon>Spiralia</taxon>
        <taxon>Gnathifera</taxon>
        <taxon>Rotifera</taxon>
        <taxon>Eurotatoria</taxon>
        <taxon>Bdelloidea</taxon>
        <taxon>Philodinida</taxon>
        <taxon>Philodinidae</taxon>
        <taxon>Rotaria</taxon>
    </lineage>
</organism>
<protein>
    <recommendedName>
        <fullName evidence="1">Globin-sensor domain-containing protein</fullName>
    </recommendedName>
</protein>
<name>A0A816YE52_9BILA</name>
<dbReference type="PANTHER" id="PTHR42071:SF1">
    <property type="entry name" value="GLOBIN-SENSOR DOMAIN-CONTAINING PROTEIN"/>
    <property type="match status" value="1"/>
</dbReference>
<dbReference type="EMBL" id="CAJOBG010003798">
    <property type="protein sequence ID" value="CAF4081267.1"/>
    <property type="molecule type" value="Genomic_DNA"/>
</dbReference>